<dbReference type="InterPro" id="IPR006094">
    <property type="entry name" value="Oxid_FAD_bind_N"/>
</dbReference>
<sequence>MEQTVVAAVKGIVGAEHVFDRFEDRYCYTYDASAVTAGKEGMPALVAYPGSAAEVSALLKLANEYKFPVIPRGAGSNVSGGSIPCAGALVMVLTRLNKIVGIDRKNMVAEVEAGVITAEFQTEVEKLGLFYPPDPASKAFSTMGGNVAECAGGPRGAKYGVTRDYVLGLEVVLPTGEIIKTGARTMKCVAGYDLTRLMTGSEGTLGVVTKVIVKLLPLPEAKKTMLAIFDDMEKAAETVARVFMAGVIPTTLELLDNIYIRNIEAAVNVGLPVEAEAVLLIEVDGDKEVLDKQVGIIEGICREQGATVKVARDAKEADELWVARRAAFAAVSRVRPTIIGEDCTVPRDKIPEMVRIIRAIADKFDIIIAVLGHAGDGNLHATILTDERDRDEMARVEKAAEEIFRATLAMDGTLTGEHGIGLVKKKYLPLEVGEGGMMAMRAIKRALDPNNILNPELV</sequence>
<keyword evidence="3" id="KW-0274">FAD</keyword>
<dbReference type="InterPro" id="IPR016164">
    <property type="entry name" value="FAD-linked_Oxase-like_C"/>
</dbReference>
<dbReference type="Gene3D" id="3.30.70.2740">
    <property type="match status" value="1"/>
</dbReference>
<dbReference type="Pfam" id="PF01565">
    <property type="entry name" value="FAD_binding_4"/>
    <property type="match status" value="1"/>
</dbReference>
<gene>
    <name evidence="6" type="ORF">Q4T40_13940</name>
</gene>
<dbReference type="Gene3D" id="3.30.465.10">
    <property type="match status" value="1"/>
</dbReference>
<protein>
    <submittedName>
        <fullName evidence="6">FAD-linked oxidase C-terminal domain-containing protein</fullName>
    </submittedName>
</protein>
<dbReference type="InterPro" id="IPR004113">
    <property type="entry name" value="FAD-bd_oxidored_4_C"/>
</dbReference>
<evidence type="ECO:0000313" key="7">
    <source>
        <dbReference type="Proteomes" id="UP001254848"/>
    </source>
</evidence>
<dbReference type="SUPFAM" id="SSF55103">
    <property type="entry name" value="FAD-linked oxidases, C-terminal domain"/>
    <property type="match status" value="1"/>
</dbReference>
<dbReference type="PANTHER" id="PTHR42934:SF1">
    <property type="entry name" value="GLYCOLATE OXIDASE SUBUNIT GLCD"/>
    <property type="match status" value="1"/>
</dbReference>
<organism evidence="6 7">
    <name type="scientific">Anaeroselena agilis</name>
    <dbReference type="NCBI Taxonomy" id="3063788"/>
    <lineage>
        <taxon>Bacteria</taxon>
        <taxon>Bacillati</taxon>
        <taxon>Bacillota</taxon>
        <taxon>Negativicutes</taxon>
        <taxon>Acetonemataceae</taxon>
        <taxon>Anaeroselena</taxon>
    </lineage>
</organism>
<dbReference type="Gene3D" id="1.10.45.10">
    <property type="entry name" value="Vanillyl-alcohol Oxidase, Chain A, domain 4"/>
    <property type="match status" value="1"/>
</dbReference>
<dbReference type="InterPro" id="IPR036318">
    <property type="entry name" value="FAD-bd_PCMH-like_sf"/>
</dbReference>
<dbReference type="PROSITE" id="PS51387">
    <property type="entry name" value="FAD_PCMH"/>
    <property type="match status" value="1"/>
</dbReference>
<accession>A0ABU3NZY0</accession>
<evidence type="ECO:0000256" key="3">
    <source>
        <dbReference type="ARBA" id="ARBA00022827"/>
    </source>
</evidence>
<dbReference type="PANTHER" id="PTHR42934">
    <property type="entry name" value="GLYCOLATE OXIDASE SUBUNIT GLCD"/>
    <property type="match status" value="1"/>
</dbReference>
<dbReference type="Pfam" id="PF02913">
    <property type="entry name" value="FAD-oxidase_C"/>
    <property type="match status" value="1"/>
</dbReference>
<dbReference type="EMBL" id="JAUOZS010000001">
    <property type="protein sequence ID" value="MDT8902351.1"/>
    <property type="molecule type" value="Genomic_DNA"/>
</dbReference>
<dbReference type="InterPro" id="IPR051914">
    <property type="entry name" value="FAD-linked_OxidoTrans_Type4"/>
</dbReference>
<dbReference type="InterPro" id="IPR016171">
    <property type="entry name" value="Vanillyl_alc_oxidase_C-sub2"/>
</dbReference>
<dbReference type="InterPro" id="IPR016169">
    <property type="entry name" value="FAD-bd_PCMH_sub2"/>
</dbReference>
<feature type="domain" description="FAD-binding PCMH-type" evidence="5">
    <location>
        <begin position="39"/>
        <end position="218"/>
    </location>
</feature>
<keyword evidence="7" id="KW-1185">Reference proteome</keyword>
<comment type="cofactor">
    <cofactor evidence="1">
        <name>FAD</name>
        <dbReference type="ChEBI" id="CHEBI:57692"/>
    </cofactor>
</comment>
<dbReference type="Proteomes" id="UP001254848">
    <property type="component" value="Unassembled WGS sequence"/>
</dbReference>
<dbReference type="InterPro" id="IPR016166">
    <property type="entry name" value="FAD-bd_PCMH"/>
</dbReference>
<proteinExistence type="predicted"/>
<evidence type="ECO:0000256" key="4">
    <source>
        <dbReference type="ARBA" id="ARBA00023002"/>
    </source>
</evidence>
<comment type="caution">
    <text evidence="6">The sequence shown here is derived from an EMBL/GenBank/DDBJ whole genome shotgun (WGS) entry which is preliminary data.</text>
</comment>
<dbReference type="SUPFAM" id="SSF56176">
    <property type="entry name" value="FAD-binding/transporter-associated domain-like"/>
    <property type="match status" value="1"/>
</dbReference>
<evidence type="ECO:0000256" key="2">
    <source>
        <dbReference type="ARBA" id="ARBA00022630"/>
    </source>
</evidence>
<keyword evidence="2" id="KW-0285">Flavoprotein</keyword>
<reference evidence="6 7" key="1">
    <citation type="submission" date="2023-07" db="EMBL/GenBank/DDBJ databases">
        <title>The novel representative of Negativicutes class, Anaeroselena agilis gen. nov. sp. nov.</title>
        <authorList>
            <person name="Prokofeva M.I."/>
            <person name="Elcheninov A.G."/>
            <person name="Klyukina A."/>
            <person name="Kublanov I.V."/>
            <person name="Frolov E.N."/>
            <person name="Podosokorskaya O.A."/>
        </authorList>
    </citation>
    <scope>NUCLEOTIDE SEQUENCE [LARGE SCALE GENOMIC DNA]</scope>
    <source>
        <strain evidence="6 7">4137-cl</strain>
    </source>
</reference>
<evidence type="ECO:0000259" key="5">
    <source>
        <dbReference type="PROSITE" id="PS51387"/>
    </source>
</evidence>
<name>A0ABU3NZY0_9FIRM</name>
<evidence type="ECO:0000256" key="1">
    <source>
        <dbReference type="ARBA" id="ARBA00001974"/>
    </source>
</evidence>
<keyword evidence="4" id="KW-0560">Oxidoreductase</keyword>
<dbReference type="RefSeq" id="WP_413780834.1">
    <property type="nucleotide sequence ID" value="NZ_JAUOZS010000001.1"/>
</dbReference>
<evidence type="ECO:0000313" key="6">
    <source>
        <dbReference type="EMBL" id="MDT8902351.1"/>
    </source>
</evidence>